<organism evidence="8 9">
    <name type="scientific">Candidatus Dormiibacter inghamiae</name>
    <dbReference type="NCBI Taxonomy" id="3127013"/>
    <lineage>
        <taxon>Bacteria</taxon>
        <taxon>Bacillati</taxon>
        <taxon>Candidatus Dormiibacterota</taxon>
        <taxon>Candidatus Dormibacteria</taxon>
        <taxon>Candidatus Dormibacterales</taxon>
        <taxon>Candidatus Dormibacteraceae</taxon>
        <taxon>Candidatus Dormiibacter</taxon>
    </lineage>
</organism>
<sequence length="264" mass="28530">MSDPHFQLLFVADVYGRAGRETLAELLPQVKAEFKPDLTVVNGENAAAGHGLTGKLAQELRQAGADVLTTGNHVWDQKTFLAEIEDEPNLLRPYNYPPGAPGIGCLVIEAAGLKVLVMNLQGRIFMPPLDDPFRAADEILAAHPDVDVIFCDFHAEATSEKQAFGWHLDGRASAVVGTHTHVPTADHRVLPGGTAYVTDVGMVGPRDSVIGADKESALRRFLTGLPHRFEAADGVVTFNSVLVTISRLTGRAVSIQRIDREHLC</sequence>
<dbReference type="NCBIfam" id="TIGR00282">
    <property type="entry name" value="TIGR00282 family metallophosphoesterase"/>
    <property type="match status" value="1"/>
</dbReference>
<evidence type="ECO:0000256" key="3">
    <source>
        <dbReference type="ARBA" id="ARBA00022801"/>
    </source>
</evidence>
<keyword evidence="3" id="KW-0378">Hydrolase</keyword>
<feature type="binding site" evidence="7">
    <location>
        <position position="44"/>
    </location>
    <ligand>
        <name>Fe cation</name>
        <dbReference type="ChEBI" id="CHEBI:24875"/>
        <label>2</label>
    </ligand>
</feature>
<gene>
    <name evidence="8" type="ORF">JF888_07115</name>
</gene>
<comment type="caution">
    <text evidence="8">The sequence shown here is derived from an EMBL/GenBank/DDBJ whole genome shotgun (WGS) entry which is preliminary data.</text>
</comment>
<evidence type="ECO:0000256" key="4">
    <source>
        <dbReference type="ARBA" id="ARBA00023004"/>
    </source>
</evidence>
<reference evidence="8 9" key="1">
    <citation type="submission" date="2020-10" db="EMBL/GenBank/DDBJ databases">
        <title>Ca. Dormibacterota MAGs.</title>
        <authorList>
            <person name="Montgomery K."/>
        </authorList>
    </citation>
    <scope>NUCLEOTIDE SEQUENCE [LARGE SCALE GENOMIC DNA]</scope>
    <source>
        <strain evidence="8">SC8811_S16_3</strain>
    </source>
</reference>
<dbReference type="Proteomes" id="UP000620075">
    <property type="component" value="Unassembled WGS sequence"/>
</dbReference>
<comment type="cofactor">
    <cofactor evidence="1">
        <name>Fe(3+)</name>
        <dbReference type="ChEBI" id="CHEBI:29034"/>
    </cofactor>
</comment>
<name>A0A934NH25_9BACT</name>
<dbReference type="PANTHER" id="PTHR36303">
    <property type="entry name" value="2',3'-CYCLIC-NUCLEOTIDE 2'-PHOSPHODIESTERASE"/>
    <property type="match status" value="1"/>
</dbReference>
<comment type="similarity">
    <text evidence="5">Belongs to the YmdB-like family.</text>
</comment>
<dbReference type="InterPro" id="IPR029052">
    <property type="entry name" value="Metallo-depent_PP-like"/>
</dbReference>
<dbReference type="PANTHER" id="PTHR36303:SF1">
    <property type="entry name" value="2',3'-CYCLIC-NUCLEOTIDE 2'-PHOSPHODIESTERASE"/>
    <property type="match status" value="1"/>
</dbReference>
<feature type="binding site" evidence="7">
    <location>
        <position position="181"/>
    </location>
    <ligand>
        <name>Fe cation</name>
        <dbReference type="ChEBI" id="CHEBI:24875"/>
        <label>1</label>
    </ligand>
</feature>
<dbReference type="Pfam" id="PF13277">
    <property type="entry name" value="YmdB"/>
    <property type="match status" value="1"/>
</dbReference>
<evidence type="ECO:0000313" key="9">
    <source>
        <dbReference type="Proteomes" id="UP000620075"/>
    </source>
</evidence>
<evidence type="ECO:0000256" key="1">
    <source>
        <dbReference type="ARBA" id="ARBA00001965"/>
    </source>
</evidence>
<dbReference type="InterPro" id="IPR005235">
    <property type="entry name" value="YmdB-like"/>
</dbReference>
<keyword evidence="4" id="KW-0408">Iron</keyword>
<feature type="active site" description="Proton donor" evidence="6">
    <location>
        <position position="73"/>
    </location>
</feature>
<dbReference type="AlphaFoldDB" id="A0A934NH25"/>
<feature type="binding site" evidence="7">
    <location>
        <position position="72"/>
    </location>
    <ligand>
        <name>Fe cation</name>
        <dbReference type="ChEBI" id="CHEBI:24875"/>
        <label>2</label>
    </ligand>
</feature>
<dbReference type="RefSeq" id="WP_338178117.1">
    <property type="nucleotide sequence ID" value="NZ_JAEKNQ010000028.1"/>
</dbReference>
<proteinExistence type="inferred from homology"/>
<evidence type="ECO:0000256" key="5">
    <source>
        <dbReference type="ARBA" id="ARBA00061401"/>
    </source>
</evidence>
<feature type="binding site" evidence="7">
    <location>
        <position position="45"/>
    </location>
    <ligand>
        <name>Fe cation</name>
        <dbReference type="ChEBI" id="CHEBI:24875"/>
        <label>1</label>
    </ligand>
</feature>
<dbReference type="FunFam" id="3.60.21.10:FF:000016">
    <property type="entry name" value="Putative metallophosphoesterase"/>
    <property type="match status" value="1"/>
</dbReference>
<keyword evidence="2 7" id="KW-0479">Metal-binding</keyword>
<feature type="binding site" evidence="7">
    <location>
        <position position="44"/>
    </location>
    <ligand>
        <name>Fe cation</name>
        <dbReference type="ChEBI" id="CHEBI:24875"/>
        <label>1</label>
    </ligand>
</feature>
<dbReference type="EMBL" id="JAEKNQ010000028">
    <property type="protein sequence ID" value="MBJ7602947.1"/>
    <property type="molecule type" value="Genomic_DNA"/>
</dbReference>
<dbReference type="PIRSF" id="PIRSF004789">
    <property type="entry name" value="DR1281"/>
    <property type="match status" value="1"/>
</dbReference>
<evidence type="ECO:0000256" key="2">
    <source>
        <dbReference type="ARBA" id="ARBA00022723"/>
    </source>
</evidence>
<feature type="binding site" evidence="7">
    <location>
        <position position="179"/>
    </location>
    <ligand>
        <name>Fe cation</name>
        <dbReference type="ChEBI" id="CHEBI:24875"/>
        <label>2</label>
    </ligand>
</feature>
<evidence type="ECO:0000313" key="8">
    <source>
        <dbReference type="EMBL" id="MBJ7602947.1"/>
    </source>
</evidence>
<dbReference type="SUPFAM" id="SSF56300">
    <property type="entry name" value="Metallo-dependent phosphatases"/>
    <property type="match status" value="1"/>
</dbReference>
<dbReference type="Gene3D" id="3.60.21.10">
    <property type="match status" value="1"/>
</dbReference>
<feature type="binding site" evidence="7">
    <location>
        <position position="13"/>
    </location>
    <ligand>
        <name>Fe cation</name>
        <dbReference type="ChEBI" id="CHEBI:24875"/>
        <label>1</label>
    </ligand>
</feature>
<evidence type="ECO:0000256" key="7">
    <source>
        <dbReference type="PIRSR" id="PIRSR004789-51"/>
    </source>
</evidence>
<protein>
    <submittedName>
        <fullName evidence="8">TIGR00282 family metallophosphoesterase</fullName>
    </submittedName>
</protein>
<accession>A0A934NH25</accession>
<dbReference type="CDD" id="cd07382">
    <property type="entry name" value="MPP_DR1281"/>
    <property type="match status" value="1"/>
</dbReference>
<evidence type="ECO:0000256" key="6">
    <source>
        <dbReference type="PIRSR" id="PIRSR004789-50"/>
    </source>
</evidence>
<dbReference type="GO" id="GO:0046872">
    <property type="term" value="F:metal ion binding"/>
    <property type="evidence" value="ECO:0007669"/>
    <property type="project" value="UniProtKB-KW"/>
</dbReference>
<dbReference type="GO" id="GO:0004113">
    <property type="term" value="F:2',3'-cyclic-nucleotide 3'-phosphodiesterase activity"/>
    <property type="evidence" value="ECO:0007669"/>
    <property type="project" value="TreeGrafter"/>
</dbReference>
<feature type="binding site" evidence="7">
    <location>
        <position position="154"/>
    </location>
    <ligand>
        <name>Fe cation</name>
        <dbReference type="ChEBI" id="CHEBI:24875"/>
        <label>2</label>
    </ligand>
</feature>